<reference evidence="10" key="1">
    <citation type="journal article" date="2015" name="Nature">
        <title>Complex archaea that bridge the gap between prokaryotes and eukaryotes.</title>
        <authorList>
            <person name="Spang A."/>
            <person name="Saw J.H."/>
            <person name="Jorgensen S.L."/>
            <person name="Zaremba-Niedzwiedzka K."/>
            <person name="Martijn J."/>
            <person name="Lind A.E."/>
            <person name="van Eijk R."/>
            <person name="Schleper C."/>
            <person name="Guy L."/>
            <person name="Ettema T.J."/>
        </authorList>
    </citation>
    <scope>NUCLEOTIDE SEQUENCE</scope>
</reference>
<evidence type="ECO:0000256" key="2">
    <source>
        <dbReference type="ARBA" id="ARBA00022603"/>
    </source>
</evidence>
<dbReference type="Gene3D" id="3.80.30.20">
    <property type="entry name" value="tm_1862 like domain"/>
    <property type="match status" value="1"/>
</dbReference>
<organism evidence="10">
    <name type="scientific">marine sediment metagenome</name>
    <dbReference type="NCBI Taxonomy" id="412755"/>
    <lineage>
        <taxon>unclassified sequences</taxon>
        <taxon>metagenomes</taxon>
        <taxon>ecological metagenomes</taxon>
    </lineage>
</organism>
<dbReference type="InterPro" id="IPR023404">
    <property type="entry name" value="rSAM_horseshoe"/>
</dbReference>
<name>A0A0F9U7N8_9ZZZZ</name>
<evidence type="ECO:0000259" key="9">
    <source>
        <dbReference type="PROSITE" id="PS51918"/>
    </source>
</evidence>
<dbReference type="InterPro" id="IPR006638">
    <property type="entry name" value="Elp3/MiaA/NifB-like_rSAM"/>
</dbReference>
<keyword evidence="5" id="KW-0479">Metal-binding</keyword>
<dbReference type="EMBL" id="LAZR01001156">
    <property type="protein sequence ID" value="KKN49673.1"/>
    <property type="molecule type" value="Genomic_DNA"/>
</dbReference>
<dbReference type="CDD" id="cd02068">
    <property type="entry name" value="radical_SAM_B12_BD"/>
    <property type="match status" value="1"/>
</dbReference>
<dbReference type="Pfam" id="PF04055">
    <property type="entry name" value="Radical_SAM"/>
    <property type="match status" value="1"/>
</dbReference>
<dbReference type="GO" id="GO:0003824">
    <property type="term" value="F:catalytic activity"/>
    <property type="evidence" value="ECO:0007669"/>
    <property type="project" value="InterPro"/>
</dbReference>
<dbReference type="InterPro" id="IPR058240">
    <property type="entry name" value="rSAM_sf"/>
</dbReference>
<dbReference type="InterPro" id="IPR051198">
    <property type="entry name" value="BchE-like"/>
</dbReference>
<evidence type="ECO:0000256" key="4">
    <source>
        <dbReference type="ARBA" id="ARBA00022691"/>
    </source>
</evidence>
<dbReference type="SFLD" id="SFLDS00029">
    <property type="entry name" value="Radical_SAM"/>
    <property type="match status" value="1"/>
</dbReference>
<evidence type="ECO:0000256" key="6">
    <source>
        <dbReference type="ARBA" id="ARBA00023004"/>
    </source>
</evidence>
<comment type="caution">
    <text evidence="10">The sequence shown here is derived from an EMBL/GenBank/DDBJ whole genome shotgun (WGS) entry which is preliminary data.</text>
</comment>
<dbReference type="GO" id="GO:0031419">
    <property type="term" value="F:cobalamin binding"/>
    <property type="evidence" value="ECO:0007669"/>
    <property type="project" value="InterPro"/>
</dbReference>
<keyword evidence="3" id="KW-0808">Transferase</keyword>
<evidence type="ECO:0000313" key="10">
    <source>
        <dbReference type="EMBL" id="KKN49673.1"/>
    </source>
</evidence>
<evidence type="ECO:0000256" key="7">
    <source>
        <dbReference type="ARBA" id="ARBA00023014"/>
    </source>
</evidence>
<sequence>MKILLVNPTSHKMGMDHFIKAAPLGLMILAATVPDHEVEILDLRNYDYSPDYFRKKVQGFDVVGISASTSMINPALELCKIAKENDVKTIIGGYHASLVPETALFPQVDLTVKGEGEITFPAVIKTLEKSNDLKNDLKTIKGINFKNGTTLYQTENRPQINLEDSPFPRRDLIKKYNYHYFWATIDALESSRGCPHQCNFCCISCHWGRGWRQKSPMRIIEEFHHMDIKKNWFIFNDSETTLNMKRIGKICELIMEYGYQKKWKSCQGRVDDVVRNPRIMDQMSDAGWKMMFIGIESIHQKSLDSIGKNISIEQIKKAVKMLHDRGITIFGSIIIGNIGETKEQVMETIRFAEKLNIDIMQFTPLTPYPSTELYKQAKANGWIDDEDFTNWNLVRPIMRTPDLTTDEIFELVKWAYRDFYFKFREKHIKSFFVRNLLRFIINPNMWWFFKMARNFVINGLKTADAFIADLKSKEYLEYERQKAEKKLQKRLKKELRKK</sequence>
<gene>
    <name evidence="10" type="ORF">LCGC14_0640420</name>
</gene>
<evidence type="ECO:0000256" key="1">
    <source>
        <dbReference type="ARBA" id="ARBA00001966"/>
    </source>
</evidence>
<dbReference type="SUPFAM" id="SSF102114">
    <property type="entry name" value="Radical SAM enzymes"/>
    <property type="match status" value="1"/>
</dbReference>
<protein>
    <submittedName>
        <fullName evidence="10">Uncharacterized protein</fullName>
    </submittedName>
</protein>
<proteinExistence type="predicted"/>
<keyword evidence="7" id="KW-0411">Iron-sulfur</keyword>
<dbReference type="SMART" id="SM00729">
    <property type="entry name" value="Elp3"/>
    <property type="match status" value="1"/>
</dbReference>
<evidence type="ECO:0000256" key="5">
    <source>
        <dbReference type="ARBA" id="ARBA00022723"/>
    </source>
</evidence>
<keyword evidence="2" id="KW-0489">Methyltransferase</keyword>
<comment type="cofactor">
    <cofactor evidence="1">
        <name>[4Fe-4S] cluster</name>
        <dbReference type="ChEBI" id="CHEBI:49883"/>
    </cofactor>
</comment>
<accession>A0A0F9U7N8</accession>
<dbReference type="Pfam" id="PF02310">
    <property type="entry name" value="B12-binding"/>
    <property type="match status" value="1"/>
</dbReference>
<dbReference type="PROSITE" id="PS51918">
    <property type="entry name" value="RADICAL_SAM"/>
    <property type="match status" value="1"/>
</dbReference>
<keyword evidence="6" id="KW-0408">Iron</keyword>
<dbReference type="SFLD" id="SFLDG01123">
    <property type="entry name" value="methyltransferase_(Class_B)"/>
    <property type="match status" value="1"/>
</dbReference>
<feature type="domain" description="B12-binding" evidence="8">
    <location>
        <begin position="5"/>
        <end position="134"/>
    </location>
</feature>
<dbReference type="CDD" id="cd01335">
    <property type="entry name" value="Radical_SAM"/>
    <property type="match status" value="1"/>
</dbReference>
<dbReference type="AlphaFoldDB" id="A0A0F9U7N8"/>
<dbReference type="InterPro" id="IPR006158">
    <property type="entry name" value="Cobalamin-bd"/>
</dbReference>
<evidence type="ECO:0000256" key="3">
    <source>
        <dbReference type="ARBA" id="ARBA00022679"/>
    </source>
</evidence>
<evidence type="ECO:0000259" key="8">
    <source>
        <dbReference type="PROSITE" id="PS51332"/>
    </source>
</evidence>
<keyword evidence="4" id="KW-0949">S-adenosyl-L-methionine</keyword>
<dbReference type="PANTHER" id="PTHR43409:SF7">
    <property type="entry name" value="BLL1977 PROTEIN"/>
    <property type="match status" value="1"/>
</dbReference>
<dbReference type="InterPro" id="IPR007197">
    <property type="entry name" value="rSAM"/>
</dbReference>
<feature type="domain" description="Radical SAM core" evidence="9">
    <location>
        <begin position="180"/>
        <end position="406"/>
    </location>
</feature>
<dbReference type="InterPro" id="IPR034466">
    <property type="entry name" value="Methyltransferase_Class_B"/>
</dbReference>
<dbReference type="PANTHER" id="PTHR43409">
    <property type="entry name" value="ANAEROBIC MAGNESIUM-PROTOPORPHYRIN IX MONOMETHYL ESTER CYCLASE-RELATED"/>
    <property type="match status" value="1"/>
</dbReference>
<dbReference type="GO" id="GO:0046872">
    <property type="term" value="F:metal ion binding"/>
    <property type="evidence" value="ECO:0007669"/>
    <property type="project" value="UniProtKB-KW"/>
</dbReference>
<dbReference type="Gene3D" id="3.40.50.280">
    <property type="entry name" value="Cobalamin-binding domain"/>
    <property type="match status" value="1"/>
</dbReference>
<dbReference type="GO" id="GO:0051539">
    <property type="term" value="F:4 iron, 4 sulfur cluster binding"/>
    <property type="evidence" value="ECO:0007669"/>
    <property type="project" value="UniProtKB-KW"/>
</dbReference>
<dbReference type="SFLD" id="SFLDG01082">
    <property type="entry name" value="B12-binding_domain_containing"/>
    <property type="match status" value="1"/>
</dbReference>
<dbReference type="PROSITE" id="PS51332">
    <property type="entry name" value="B12_BINDING"/>
    <property type="match status" value="1"/>
</dbReference>